<dbReference type="RefSeq" id="WP_282357138.1">
    <property type="nucleotide sequence ID" value="NZ_JASBQV010000031.1"/>
</dbReference>
<name>A0ABT6R5D4_9BACL</name>
<keyword evidence="1" id="KW-1133">Transmembrane helix</keyword>
<protein>
    <submittedName>
        <fullName evidence="2">Uncharacterized protein</fullName>
    </submittedName>
</protein>
<proteinExistence type="predicted"/>
<dbReference type="EMBL" id="JASBQV010000031">
    <property type="protein sequence ID" value="MDI3236166.1"/>
    <property type="molecule type" value="Genomic_DNA"/>
</dbReference>
<evidence type="ECO:0000313" key="2">
    <source>
        <dbReference type="EMBL" id="MDI3236166.1"/>
    </source>
</evidence>
<gene>
    <name evidence="2" type="ORF">QK289_14220</name>
</gene>
<evidence type="ECO:0000313" key="3">
    <source>
        <dbReference type="Proteomes" id="UP001243286"/>
    </source>
</evidence>
<feature type="transmembrane region" description="Helical" evidence="1">
    <location>
        <begin position="6"/>
        <end position="26"/>
    </location>
</feature>
<sequence length="164" mass="18583">MDKYSVFIGVGIMLSLVLLILGFNGGDDNFDKLIKLDNVTESLNSIVKDQRVDKEEKAYLKDFKRNVLKNSSFGSKILTNKEEVVEKIIAISKLDSLTVQVQNNFYEDVSNYKEVEMKSWSSNYVLGRMVIYVLLAISGSLLLYALVQRTNTENRGVGHFVESE</sequence>
<organism evidence="2 3">
    <name type="scientific">Exiguobacterium antarcticum</name>
    <dbReference type="NCBI Taxonomy" id="132920"/>
    <lineage>
        <taxon>Bacteria</taxon>
        <taxon>Bacillati</taxon>
        <taxon>Bacillota</taxon>
        <taxon>Bacilli</taxon>
        <taxon>Bacillales</taxon>
        <taxon>Bacillales Family XII. Incertae Sedis</taxon>
        <taxon>Exiguobacterium</taxon>
    </lineage>
</organism>
<dbReference type="Proteomes" id="UP001243286">
    <property type="component" value="Unassembled WGS sequence"/>
</dbReference>
<evidence type="ECO:0000256" key="1">
    <source>
        <dbReference type="SAM" id="Phobius"/>
    </source>
</evidence>
<accession>A0ABT6R5D4</accession>
<keyword evidence="1" id="KW-0812">Transmembrane</keyword>
<comment type="caution">
    <text evidence="2">The sequence shown here is derived from an EMBL/GenBank/DDBJ whole genome shotgun (WGS) entry which is preliminary data.</text>
</comment>
<feature type="transmembrane region" description="Helical" evidence="1">
    <location>
        <begin position="125"/>
        <end position="147"/>
    </location>
</feature>
<reference evidence="2 3" key="1">
    <citation type="submission" date="2023-04" db="EMBL/GenBank/DDBJ databases">
        <title>Antarctic isolates genomes.</title>
        <authorList>
            <person name="Dimov S.G."/>
        </authorList>
    </citation>
    <scope>NUCLEOTIDE SEQUENCE [LARGE SCALE GENOMIC DNA]</scope>
    <source>
        <strain evidence="2 3">AL19</strain>
    </source>
</reference>
<keyword evidence="3" id="KW-1185">Reference proteome</keyword>
<keyword evidence="1" id="KW-0472">Membrane</keyword>